<dbReference type="InterPro" id="IPR008179">
    <property type="entry name" value="HisE"/>
</dbReference>
<dbReference type="PRINTS" id="PR00083">
    <property type="entry name" value="HOLDHDRGNASE"/>
</dbReference>
<evidence type="ECO:0000256" key="8">
    <source>
        <dbReference type="ARBA" id="ARBA00022723"/>
    </source>
</evidence>
<dbReference type="OMA" id="HARSAQK"/>
<dbReference type="UniPathway" id="UPA00031">
    <property type="reaction ID" value="UER00007"/>
</dbReference>
<reference evidence="26 27" key="1">
    <citation type="submission" date="2010-05" db="EMBL/GenBank/DDBJ databases">
        <title>The Genome Sequence of Thecamonas trahens ATCC 50062.</title>
        <authorList>
            <consortium name="The Broad Institute Genome Sequencing Platform"/>
            <person name="Russ C."/>
            <person name="Cuomo C."/>
            <person name="Shea T."/>
            <person name="Young S.K."/>
            <person name="Zeng Q."/>
            <person name="Koehrsen M."/>
            <person name="Haas B."/>
            <person name="Borodovsky M."/>
            <person name="Guigo R."/>
            <person name="Alvarado L."/>
            <person name="Berlin A."/>
            <person name="Bochicchio J."/>
            <person name="Borenstein D."/>
            <person name="Chapman S."/>
            <person name="Chen Z."/>
            <person name="Freedman E."/>
            <person name="Gellesch M."/>
            <person name="Goldberg J."/>
            <person name="Griggs A."/>
            <person name="Gujja S."/>
            <person name="Heilman E."/>
            <person name="Heiman D."/>
            <person name="Hepburn T."/>
            <person name="Howarth C."/>
            <person name="Jen D."/>
            <person name="Larson L."/>
            <person name="Mehta T."/>
            <person name="Park D."/>
            <person name="Pearson M."/>
            <person name="Roberts A."/>
            <person name="Saif S."/>
            <person name="Shenoy N."/>
            <person name="Sisk P."/>
            <person name="Stolte C."/>
            <person name="Sykes S."/>
            <person name="Thomson T."/>
            <person name="Walk T."/>
            <person name="White J."/>
            <person name="Yandava C."/>
            <person name="Burger G."/>
            <person name="Gray M.W."/>
            <person name="Holland P.W.H."/>
            <person name="King N."/>
            <person name="Lang F.B.F."/>
            <person name="Roger A.J."/>
            <person name="Ruiz-Trillo I."/>
            <person name="Lander E."/>
            <person name="Nusbaum C."/>
        </authorList>
    </citation>
    <scope>NUCLEOTIDE SEQUENCE [LARGE SCALE GENOMIC DNA]</scope>
    <source>
        <strain evidence="26 27">ATCC 50062</strain>
    </source>
</reference>
<name>A0A0L0D985_THETB</name>
<dbReference type="PANTHER" id="PTHR21256">
    <property type="entry name" value="HISTIDINOL DEHYDROGENASE HDH"/>
    <property type="match status" value="1"/>
</dbReference>
<dbReference type="SUPFAM" id="SSF51366">
    <property type="entry name" value="Ribulose-phoshate binding barrel"/>
    <property type="match status" value="2"/>
</dbReference>
<dbReference type="InterPro" id="IPR010139">
    <property type="entry name" value="Imidazole-glycPsynth_HisH"/>
</dbReference>
<feature type="domain" description="Histidine biosynthesis HisG C-terminal" evidence="25">
    <location>
        <begin position="1646"/>
        <end position="1716"/>
    </location>
</feature>
<dbReference type="GO" id="GO:0004359">
    <property type="term" value="F:glutaminase activity"/>
    <property type="evidence" value="ECO:0007669"/>
    <property type="project" value="UniProtKB-EC"/>
</dbReference>
<dbReference type="Pfam" id="PF00815">
    <property type="entry name" value="Histidinol_dh"/>
    <property type="match status" value="1"/>
</dbReference>
<evidence type="ECO:0000256" key="15">
    <source>
        <dbReference type="ARBA" id="ARBA00023102"/>
    </source>
</evidence>
<dbReference type="eggNOG" id="KOG2831">
    <property type="taxonomic scope" value="Eukaryota"/>
</dbReference>
<dbReference type="SUPFAM" id="SSF54913">
    <property type="entry name" value="GlnB-like"/>
    <property type="match status" value="1"/>
</dbReference>
<dbReference type="eggNOG" id="KOG0623">
    <property type="taxonomic scope" value="Eukaryota"/>
</dbReference>
<evidence type="ECO:0000256" key="6">
    <source>
        <dbReference type="ARBA" id="ARBA00005204"/>
    </source>
</evidence>
<dbReference type="Pfam" id="PF00977">
    <property type="entry name" value="His_biosynth"/>
    <property type="match status" value="2"/>
</dbReference>
<feature type="domain" description="ATP phosphoribosyltransferase catalytic" evidence="24">
    <location>
        <begin position="1480"/>
        <end position="1639"/>
    </location>
</feature>
<dbReference type="STRING" id="461836.A0A0L0D985"/>
<keyword evidence="17" id="KW-0511">Multifunctional enzyme</keyword>
<feature type="domain" description="Phosphoribosyl-AMP cyclohydrolase" evidence="23">
    <location>
        <begin position="747"/>
        <end position="818"/>
    </location>
</feature>
<keyword evidence="13" id="KW-0315">Glutamine amidotransferase</keyword>
<keyword evidence="14" id="KW-0560">Oxidoreductase</keyword>
<dbReference type="NCBIfam" id="TIGR00070">
    <property type="entry name" value="hisG"/>
    <property type="match status" value="1"/>
</dbReference>
<dbReference type="HAMAP" id="MF_01013">
    <property type="entry name" value="HisF"/>
    <property type="match status" value="1"/>
</dbReference>
<dbReference type="GO" id="GO:0004399">
    <property type="term" value="F:histidinol dehydrogenase activity"/>
    <property type="evidence" value="ECO:0007669"/>
    <property type="project" value="TreeGrafter"/>
</dbReference>
<evidence type="ECO:0000256" key="16">
    <source>
        <dbReference type="ARBA" id="ARBA00023239"/>
    </source>
</evidence>
<dbReference type="NCBIfam" id="TIGR00069">
    <property type="entry name" value="hisD"/>
    <property type="match status" value="1"/>
</dbReference>
<comment type="catalytic activity">
    <reaction evidence="19">
        <text>L-glutamine + H2O = L-glutamate + NH4(+)</text>
        <dbReference type="Rhea" id="RHEA:15889"/>
        <dbReference type="ChEBI" id="CHEBI:15377"/>
        <dbReference type="ChEBI" id="CHEBI:28938"/>
        <dbReference type="ChEBI" id="CHEBI:29985"/>
        <dbReference type="ChEBI" id="CHEBI:58359"/>
        <dbReference type="EC" id="3.5.1.2"/>
    </reaction>
</comment>
<accession>A0A0L0D985</accession>
<evidence type="ECO:0000259" key="25">
    <source>
        <dbReference type="Pfam" id="PF08029"/>
    </source>
</evidence>
<evidence type="ECO:0000256" key="12">
    <source>
        <dbReference type="ARBA" id="ARBA00022840"/>
    </source>
</evidence>
<dbReference type="EMBL" id="GL349434">
    <property type="protein sequence ID" value="KNC48800.1"/>
    <property type="molecule type" value="Genomic_DNA"/>
</dbReference>
<dbReference type="SUPFAM" id="SSF53850">
    <property type="entry name" value="Periplasmic binding protein-like II"/>
    <property type="match status" value="1"/>
</dbReference>
<dbReference type="Pfam" id="PF01634">
    <property type="entry name" value="HisG"/>
    <property type="match status" value="1"/>
</dbReference>
<dbReference type="Proteomes" id="UP000054408">
    <property type="component" value="Unassembled WGS sequence"/>
</dbReference>
<dbReference type="GO" id="GO:0005524">
    <property type="term" value="F:ATP binding"/>
    <property type="evidence" value="ECO:0007669"/>
    <property type="project" value="UniProtKB-KW"/>
</dbReference>
<comment type="catalytic activity">
    <reaction evidence="18">
        <text>5-[(5-phospho-1-deoxy-D-ribulos-1-ylimino)methylamino]-1-(5-phospho-beta-D-ribosyl)imidazole-4-carboxamide + L-glutamine = D-erythro-1-(imidazol-4-yl)glycerol 3-phosphate + 5-amino-1-(5-phospho-beta-D-ribosyl)imidazole-4-carboxamide + L-glutamate + H(+)</text>
        <dbReference type="Rhea" id="RHEA:24793"/>
        <dbReference type="ChEBI" id="CHEBI:15378"/>
        <dbReference type="ChEBI" id="CHEBI:29985"/>
        <dbReference type="ChEBI" id="CHEBI:58278"/>
        <dbReference type="ChEBI" id="CHEBI:58359"/>
        <dbReference type="ChEBI" id="CHEBI:58475"/>
        <dbReference type="ChEBI" id="CHEBI:58525"/>
        <dbReference type="EC" id="4.3.2.10"/>
    </reaction>
</comment>
<dbReference type="InterPro" id="IPR017926">
    <property type="entry name" value="GATASE"/>
</dbReference>
<sequence length="1720" mass="176650">MDTVIVCTGVANVASVAASLKRAGAKPRTSIESADVASAPLVVIPGVGTFGASMDALASSPGLIDAIKARLASNLPTLFVCVGLQILAACSDESPGVNGLGVLASANVVKFDNVASRPIPQQGWAKVKPMASAAGDIISRPGYAFFSNSFCLRSVPLGWSAAIASYGSDYVAALQRGNVLATQFHPELSGSFGLAILKAFVDLARAPLPVPDPIAPPHTRRIIPCLDCKDGRVVKGVQFEGLRDAGDPVELARAYEAQGADELVILDISATPEARATALDMIRSLRASVLLPMTVGGGVRSVDSAQALLEAGADKIAVNTAAVRDPALISRLASRFGSQCIVIAVDARSADSTASGWEVVVKSGSERTGIDAIEWAARAAAAGAGEILLTSFDRDGTRSGYDTKLLAAVSAAVSIPVVASGGASSPEHMVAAIAAGADALLAASIFHYGDYTVGSIKSALSLLDPSLSVRPPSFAPDAATKLHLSPPPQAVVPSIDLMGGRAVQLVGGDPEKLKIDAGSELDALAAKFALAGEIAVIDLDAALSRGSNKDAIVELCKRYPCRVGGGIRSVDAALDYLQAGARSVIIGTAASPELLAQLPRDRVLVALDAVHGEVVVDGWTTKTGESVADRVTALAPYCSGFLVTFVEREGRMVGIDRSAIADLVAVIAAASTSLGLPLSLTIAGGITSPADLADLYALGAMGQVGMSLYSGELSLGDAIAAPLVSDRADGLFPTVVVDCRGQLLGQVYSSKASIRTAVDERAGVYWSRSRGLWRKGASSGATQTLHAIALDCDADALTFVVSQDGNGFCHVPSRRACFAGVPSPGGSLDALGDLYRTLVSRLESAPQGSYTKKLFDKPSMLAAKIEEEAGEYIEALAAQPFDPAAATWEAADVLYFVMVGLVKAGIPLVDVERHLASRSLYVKRRGGAVKPKAAPLEPAAVDGGSGPSIPAPAPTGSPTPALRQVAAADVLSGKTSAYVDAVDAEALKVARSILARIEADGESALLELATKFGDLSDADEYWRDEQRYVLGPAEFAAAYESIPEAERKVLRRCAGRIETFALAQKQSLHPLTLSIAGGDIGHSISPVTRAGCYAPGGRYPLPSTVLMTAVTARVAGCADVIVASPHPAPIILAACHVAKVDKLLTIGGAQAIGAMAYGAGAVPACDAIVGPGSKWVTAAKSLVAGSVAIDMLAGPSECLVLADASADPGLIAADLLAQAEHDVAAVPILVTPDACVVDAVNAALASQIASGELGPNAATATTALANNGFSVIAANMDEAVAVANALAPEHLEIQVDGGKHDLARLTEELDNYGSLFVGAGSAEVLGDYSVGVNHTLPTGGSAKAFGGLSVLTFLRVRTFVHMTDMGAAGDIVADAVALASMEGLLGHAAAAKARLALVGTEKSGSISRSRAGSASAVGTAGVALPAANESGAVIKFALPKGRMNENILSLLADGGIKVKIRARSLRPSINLDGWDVKLLKPRDTVRLIQAGKRDMGFAGVDLIAELEAGGEVVPYFATGMDPVRVVVAAPDALLAAHGGSLPTDRKLVIATEYVTLTKKWIADTGLDASYIKTGGATEVYVPDDADVIIDNTATGETLKANRLSIIDVIMTSETYLVASKAALADPVRKAEIDRFVLLLKSALDGRSRVMIEFNVDESLLEDLIPSLPALKNPTVAQLYGGHAFAVRTAVQQKALTTLIPQLKMGGASDIVVTPIQQLIL</sequence>
<dbReference type="Pfam" id="PF08029">
    <property type="entry name" value="HisG_C"/>
    <property type="match status" value="1"/>
</dbReference>
<evidence type="ECO:0000256" key="14">
    <source>
        <dbReference type="ARBA" id="ARBA00023002"/>
    </source>
</evidence>
<evidence type="ECO:0000256" key="20">
    <source>
        <dbReference type="RuleBase" id="RU003657"/>
    </source>
</evidence>
<dbReference type="InterPro" id="IPR012131">
    <property type="entry name" value="Hstdl_DH"/>
</dbReference>
<evidence type="ECO:0000256" key="10">
    <source>
        <dbReference type="ARBA" id="ARBA00022801"/>
    </source>
</evidence>
<comment type="cofactor">
    <cofactor evidence="3">
        <name>Zn(2+)</name>
        <dbReference type="ChEBI" id="CHEBI:29105"/>
    </cofactor>
</comment>
<keyword evidence="16" id="KW-0456">Lyase</keyword>
<dbReference type="GO" id="GO:0003879">
    <property type="term" value="F:ATP phosphoribosyltransferase activity"/>
    <property type="evidence" value="ECO:0007669"/>
    <property type="project" value="InterPro"/>
</dbReference>
<dbReference type="NCBIfam" id="TIGR03455">
    <property type="entry name" value="HisG_C-term"/>
    <property type="match status" value="1"/>
</dbReference>
<keyword evidence="27" id="KW-1185">Reference proteome</keyword>
<evidence type="ECO:0000256" key="2">
    <source>
        <dbReference type="ARBA" id="ARBA00001460"/>
    </source>
</evidence>
<dbReference type="eggNOG" id="KOG2697">
    <property type="taxonomic scope" value="Eukaryota"/>
</dbReference>
<dbReference type="CDD" id="cd04731">
    <property type="entry name" value="HisF"/>
    <property type="match status" value="1"/>
</dbReference>
<evidence type="ECO:0000259" key="23">
    <source>
        <dbReference type="Pfam" id="PF01502"/>
    </source>
</evidence>
<dbReference type="Gene3D" id="1.10.287.1080">
    <property type="entry name" value="MazG-like"/>
    <property type="match status" value="1"/>
</dbReference>
<dbReference type="InterPro" id="IPR013820">
    <property type="entry name" value="ATP_PRibTrfase_cat"/>
</dbReference>
<dbReference type="GO" id="GO:0005829">
    <property type="term" value="C:cytosol"/>
    <property type="evidence" value="ECO:0007669"/>
    <property type="project" value="TreeGrafter"/>
</dbReference>
<dbReference type="InterPro" id="IPR015867">
    <property type="entry name" value="N-reg_PII/ATP_PRibTrfase_C"/>
</dbReference>
<comment type="pathway">
    <text evidence="6">Amino-acid biosynthesis; L-histidine biosynthesis; L-histidine from 5-phospho-alpha-D-ribose 1-diphosphate: step 2/9.</text>
</comment>
<comment type="catalytic activity">
    <reaction evidence="1">
        <text>1-(5-phospho-beta-D-ribosyl)-5'-AMP + H2O = 1-(5-phospho-beta-D-ribosyl)-5-[(5-phospho-beta-D-ribosylamino)methylideneamino]imidazole-4-carboxamide</text>
        <dbReference type="Rhea" id="RHEA:20049"/>
        <dbReference type="ChEBI" id="CHEBI:15377"/>
        <dbReference type="ChEBI" id="CHEBI:58435"/>
        <dbReference type="ChEBI" id="CHEBI:59457"/>
        <dbReference type="EC" id="3.5.4.19"/>
    </reaction>
</comment>
<dbReference type="NCBIfam" id="TIGR01855">
    <property type="entry name" value="IMP_synth_hisH"/>
    <property type="match status" value="1"/>
</dbReference>
<evidence type="ECO:0000256" key="13">
    <source>
        <dbReference type="ARBA" id="ARBA00022962"/>
    </source>
</evidence>
<dbReference type="Gene3D" id="3.30.70.120">
    <property type="match status" value="1"/>
</dbReference>
<dbReference type="InterPro" id="IPR011060">
    <property type="entry name" value="RibuloseP-bd_barrel"/>
</dbReference>
<comment type="catalytic activity">
    <reaction evidence="2">
        <text>1-(5-phospho-beta-D-ribosyl)-ATP + H2O = 1-(5-phospho-beta-D-ribosyl)-5'-AMP + diphosphate + H(+)</text>
        <dbReference type="Rhea" id="RHEA:22828"/>
        <dbReference type="ChEBI" id="CHEBI:15377"/>
        <dbReference type="ChEBI" id="CHEBI:15378"/>
        <dbReference type="ChEBI" id="CHEBI:33019"/>
        <dbReference type="ChEBI" id="CHEBI:59457"/>
        <dbReference type="ChEBI" id="CHEBI:73183"/>
        <dbReference type="EC" id="3.6.1.31"/>
    </reaction>
</comment>
<evidence type="ECO:0000313" key="26">
    <source>
        <dbReference type="EMBL" id="KNC48800.1"/>
    </source>
</evidence>
<dbReference type="SUPFAM" id="SSF52317">
    <property type="entry name" value="Class I glutamine amidotransferase-like"/>
    <property type="match status" value="1"/>
</dbReference>
<evidence type="ECO:0000256" key="18">
    <source>
        <dbReference type="ARBA" id="ARBA00047838"/>
    </source>
</evidence>
<dbReference type="InterPro" id="IPR002496">
    <property type="entry name" value="PRib_AMP_CycHydrolase_dom"/>
</dbReference>
<dbReference type="RefSeq" id="XP_013762851.1">
    <property type="nucleotide sequence ID" value="XM_013907397.1"/>
</dbReference>
<dbReference type="InterPro" id="IPR038019">
    <property type="entry name" value="PRib_AMP_CycHydrolase_sf"/>
</dbReference>
<evidence type="ECO:0000259" key="24">
    <source>
        <dbReference type="Pfam" id="PF01634"/>
    </source>
</evidence>
<organism evidence="26 27">
    <name type="scientific">Thecamonas trahens ATCC 50062</name>
    <dbReference type="NCBI Taxonomy" id="461836"/>
    <lineage>
        <taxon>Eukaryota</taxon>
        <taxon>Apusozoa</taxon>
        <taxon>Apusomonadida</taxon>
        <taxon>Apusomonadidae</taxon>
        <taxon>Thecamonas</taxon>
    </lineage>
</organism>
<dbReference type="Pfam" id="PF01503">
    <property type="entry name" value="PRA-PH"/>
    <property type="match status" value="1"/>
</dbReference>
<dbReference type="eggNOG" id="KOG4311">
    <property type="taxonomic scope" value="Eukaryota"/>
</dbReference>
<dbReference type="OrthoDB" id="1703565at2759"/>
<comment type="similarity">
    <text evidence="20">Belongs to the HisA/HisF family.</text>
</comment>
<dbReference type="PROSITE" id="PS51273">
    <property type="entry name" value="GATASE_TYPE_1"/>
    <property type="match status" value="1"/>
</dbReference>
<dbReference type="SUPFAM" id="SSF101386">
    <property type="entry name" value="all-alpha NTP pyrophosphatases"/>
    <property type="match status" value="1"/>
</dbReference>
<evidence type="ECO:0000256" key="3">
    <source>
        <dbReference type="ARBA" id="ARBA00001947"/>
    </source>
</evidence>
<dbReference type="GO" id="GO:0016829">
    <property type="term" value="F:lyase activity"/>
    <property type="evidence" value="ECO:0007669"/>
    <property type="project" value="UniProtKB-KW"/>
</dbReference>
<evidence type="ECO:0000256" key="7">
    <source>
        <dbReference type="ARBA" id="ARBA00022605"/>
    </source>
</evidence>
<dbReference type="NCBIfam" id="TIGR00735">
    <property type="entry name" value="hisF"/>
    <property type="match status" value="1"/>
</dbReference>
<dbReference type="Pfam" id="PF00117">
    <property type="entry name" value="GATase"/>
    <property type="match status" value="1"/>
</dbReference>
<gene>
    <name evidence="26" type="ORF">AMSG_00580</name>
</gene>
<evidence type="ECO:0000256" key="5">
    <source>
        <dbReference type="ARBA" id="ARBA00005169"/>
    </source>
</evidence>
<evidence type="ECO:0000256" key="19">
    <source>
        <dbReference type="ARBA" id="ARBA00049534"/>
    </source>
</evidence>
<dbReference type="GO" id="GO:0000107">
    <property type="term" value="F:imidazoleglycerol-phosphate synthase activity"/>
    <property type="evidence" value="ECO:0007669"/>
    <property type="project" value="InterPro"/>
</dbReference>
<dbReference type="GO" id="GO:0004635">
    <property type="term" value="F:phosphoribosyl-AMP cyclohydrolase activity"/>
    <property type="evidence" value="ECO:0007669"/>
    <property type="project" value="UniProtKB-EC"/>
</dbReference>
<dbReference type="InterPro" id="IPR011322">
    <property type="entry name" value="N-reg_PII-like_a/b"/>
</dbReference>
<keyword evidence="7 20" id="KW-0028">Amino-acid biosynthesis</keyword>
<evidence type="ECO:0000256" key="9">
    <source>
        <dbReference type="ARBA" id="ARBA00022741"/>
    </source>
</evidence>
<evidence type="ECO:0000256" key="4">
    <source>
        <dbReference type="ARBA" id="ARBA00005091"/>
    </source>
</evidence>
<dbReference type="NCBIfam" id="TIGR03188">
    <property type="entry name" value="histidine_hisI"/>
    <property type="match status" value="1"/>
</dbReference>
<keyword evidence="15 20" id="KW-0368">Histidine biosynthesis</keyword>
<dbReference type="GO" id="GO:0000287">
    <property type="term" value="F:magnesium ion binding"/>
    <property type="evidence" value="ECO:0007669"/>
    <property type="project" value="InterPro"/>
</dbReference>
<keyword evidence="12" id="KW-0067">ATP-binding</keyword>
<evidence type="ECO:0000256" key="17">
    <source>
        <dbReference type="ARBA" id="ARBA00023268"/>
    </source>
</evidence>
<evidence type="ECO:0000256" key="11">
    <source>
        <dbReference type="ARBA" id="ARBA00022833"/>
    </source>
</evidence>
<dbReference type="InterPro" id="IPR013785">
    <property type="entry name" value="Aldolase_TIM"/>
</dbReference>
<evidence type="ECO:0000256" key="1">
    <source>
        <dbReference type="ARBA" id="ARBA00000024"/>
    </source>
</evidence>
<dbReference type="InterPro" id="IPR021130">
    <property type="entry name" value="PRib-ATP_PPHydrolase-like"/>
</dbReference>
<protein>
    <submittedName>
        <fullName evidence="26">Histidinol dehydrogenase</fullName>
    </submittedName>
</protein>
<dbReference type="InterPro" id="IPR029062">
    <property type="entry name" value="Class_I_gatase-like"/>
</dbReference>
<dbReference type="Gene3D" id="3.20.20.70">
    <property type="entry name" value="Aldolase class I"/>
    <property type="match status" value="2"/>
</dbReference>
<dbReference type="GO" id="GO:0000105">
    <property type="term" value="P:L-histidine biosynthetic process"/>
    <property type="evidence" value="ECO:0007669"/>
    <property type="project" value="UniProtKB-UniPathway"/>
</dbReference>
<dbReference type="InterPro" id="IPR016161">
    <property type="entry name" value="Ald_DH/histidinol_DH"/>
</dbReference>
<dbReference type="Gene3D" id="3.40.50.1980">
    <property type="entry name" value="Nitrogenase molybdenum iron protein domain"/>
    <property type="match status" value="2"/>
</dbReference>
<dbReference type="SUPFAM" id="SSF53720">
    <property type="entry name" value="ALDH-like"/>
    <property type="match status" value="1"/>
</dbReference>
<dbReference type="Pfam" id="PF01502">
    <property type="entry name" value="PRA-CH"/>
    <property type="match status" value="1"/>
</dbReference>
<dbReference type="GO" id="GO:0051287">
    <property type="term" value="F:NAD binding"/>
    <property type="evidence" value="ECO:0007669"/>
    <property type="project" value="InterPro"/>
</dbReference>
<dbReference type="Gene3D" id="1.20.5.1300">
    <property type="match status" value="1"/>
</dbReference>
<feature type="domain" description="Glutamine amidotransferase" evidence="22">
    <location>
        <begin position="36"/>
        <end position="200"/>
    </location>
</feature>
<dbReference type="InterPro" id="IPR013115">
    <property type="entry name" value="HisG_C"/>
</dbReference>
<keyword evidence="11" id="KW-0862">Zinc</keyword>
<comment type="pathway">
    <text evidence="4">Amino-acid biosynthesis; L-histidine biosynthesis; L-histidine from 5-phospho-alpha-D-ribose 1-diphosphate: step 5/9.</text>
</comment>
<dbReference type="GeneID" id="25560380"/>
<dbReference type="PANTHER" id="PTHR21256:SF2">
    <property type="entry name" value="HISTIDINE BIOSYNTHESIS TRIFUNCTIONAL PROTEIN"/>
    <property type="match status" value="1"/>
</dbReference>
<dbReference type="InterPro" id="IPR004651">
    <property type="entry name" value="HisF"/>
</dbReference>
<evidence type="ECO:0000313" key="27">
    <source>
        <dbReference type="Proteomes" id="UP000054408"/>
    </source>
</evidence>
<evidence type="ECO:0000256" key="21">
    <source>
        <dbReference type="SAM" id="MobiDB-lite"/>
    </source>
</evidence>
<dbReference type="Gene3D" id="3.40.190.10">
    <property type="entry name" value="Periplasmic binding protein-like II"/>
    <property type="match status" value="2"/>
</dbReference>
<feature type="region of interest" description="Disordered" evidence="21">
    <location>
        <begin position="933"/>
        <end position="958"/>
    </location>
</feature>
<dbReference type="Gene3D" id="3.40.50.880">
    <property type="match status" value="1"/>
</dbReference>
<keyword evidence="9" id="KW-0547">Nucleotide-binding</keyword>
<dbReference type="Gene3D" id="3.10.20.810">
    <property type="entry name" value="Phosphoribosyl-AMP cyclohydrolase"/>
    <property type="match status" value="1"/>
</dbReference>
<dbReference type="SUPFAM" id="SSF141734">
    <property type="entry name" value="HisI-like"/>
    <property type="match status" value="1"/>
</dbReference>
<dbReference type="CDD" id="cd06572">
    <property type="entry name" value="Histidinol_dh"/>
    <property type="match status" value="1"/>
</dbReference>
<evidence type="ECO:0000259" key="22">
    <source>
        <dbReference type="Pfam" id="PF00117"/>
    </source>
</evidence>
<dbReference type="InterPro" id="IPR006062">
    <property type="entry name" value="His_biosynth"/>
</dbReference>
<keyword evidence="8" id="KW-0479">Metal-binding</keyword>
<comment type="pathway">
    <text evidence="5">Amino-acid biosynthesis; L-histidine biosynthesis; L-histidine from 5-phospho-alpha-D-ribose 1-diphosphate: step 3/9.</text>
</comment>
<dbReference type="GO" id="GO:0004636">
    <property type="term" value="F:phosphoribosyl-ATP diphosphatase activity"/>
    <property type="evidence" value="ECO:0007669"/>
    <property type="project" value="UniProtKB-EC"/>
</dbReference>
<keyword evidence="10" id="KW-0378">Hydrolase</keyword>
<proteinExistence type="inferred from homology"/>
<dbReference type="FunFam" id="3.40.50.1980:FF:000001">
    <property type="entry name" value="Histidinol dehydrogenase"/>
    <property type="match status" value="1"/>
</dbReference>